<dbReference type="EMBL" id="LOTN01000071">
    <property type="protein sequence ID" value="KUZ81893.1"/>
    <property type="molecule type" value="Genomic_DNA"/>
</dbReference>
<evidence type="ECO:0000313" key="1">
    <source>
        <dbReference type="EMBL" id="KUZ81893.1"/>
    </source>
</evidence>
<gene>
    <name evidence="1" type="ORF">WI38_31200</name>
</gene>
<name>A0A102HM31_9BURK</name>
<accession>A0A102HM31</accession>
<evidence type="ECO:0000313" key="2">
    <source>
        <dbReference type="Proteomes" id="UP000065521"/>
    </source>
</evidence>
<dbReference type="Proteomes" id="UP000065521">
    <property type="component" value="Unassembled WGS sequence"/>
</dbReference>
<reference evidence="1 2" key="1">
    <citation type="submission" date="2015-11" db="EMBL/GenBank/DDBJ databases">
        <title>Expanding the genomic diversity of Burkholderia species for the development of highly accurate diagnostics.</title>
        <authorList>
            <person name="Sahl J."/>
            <person name="Keim P."/>
            <person name="Wagner D."/>
        </authorList>
    </citation>
    <scope>NUCLEOTIDE SEQUENCE [LARGE SCALE GENOMIC DNA]</scope>
    <source>
        <strain evidence="1 2">RF32-BP4</strain>
    </source>
</reference>
<protein>
    <submittedName>
        <fullName evidence="1">Uncharacterized protein</fullName>
    </submittedName>
</protein>
<organism evidence="1 2">
    <name type="scientific">Burkholderia ubonensis</name>
    <dbReference type="NCBI Taxonomy" id="101571"/>
    <lineage>
        <taxon>Bacteria</taxon>
        <taxon>Pseudomonadati</taxon>
        <taxon>Pseudomonadota</taxon>
        <taxon>Betaproteobacteria</taxon>
        <taxon>Burkholderiales</taxon>
        <taxon>Burkholderiaceae</taxon>
        <taxon>Burkholderia</taxon>
        <taxon>Burkholderia cepacia complex</taxon>
    </lineage>
</organism>
<dbReference type="AlphaFoldDB" id="A0A102HM31"/>
<sequence>MPLVLNAHNNANYGGNLINQKYSPLADILINNVDQNEYRQLFSNRIQILTGVNAYPPNALNLYADLPQIDVAHAPLVVISSGRAEWMRDILQTAVEHPDFTGYLDNQTFRLHGAQCGPVPWYTPRRSGRPLFVVVHWSEYDYYVQNVGDGTFPDVTIVGFKFTAAHPALDIVGFGASRYAALQFVVSQGYHRAWAVDDNVVNINGFPNNLAAVEANMPVNSPIWGISFSGATTNGNYADLYNGTVRFQAVPYNFNNTAPGLLQQVVLWNLDLLRQANVNFCPMFVTSNEDISLSNFLRATNRDQRIITGLRVVKYEPTSDSNANLGYTVEIPKRRNRVLQIFNGIEYDTQIDPGTGQVDLSAFVINTILPQARQPQSTALVAQSRAIEQVMAAATLRGPAWSPPTAFNPYNGAPIVQNLQSAVL</sequence>
<comment type="caution">
    <text evidence="1">The sequence shown here is derived from an EMBL/GenBank/DDBJ whole genome shotgun (WGS) entry which is preliminary data.</text>
</comment>
<proteinExistence type="predicted"/>